<dbReference type="EMBL" id="JABBPN010000001">
    <property type="protein sequence ID" value="NMO94333.1"/>
    <property type="molecule type" value="Genomic_DNA"/>
</dbReference>
<accession>A0A848M3A7</accession>
<dbReference type="AlphaFoldDB" id="A0A848M3A7"/>
<reference evidence="1 2" key="1">
    <citation type="submission" date="2020-04" db="EMBL/GenBank/DDBJ databases">
        <title>Paenibacillus algicola sp. nov., a novel marine bacterium producing alginate lyase.</title>
        <authorList>
            <person name="Huang H."/>
        </authorList>
    </citation>
    <scope>NUCLEOTIDE SEQUENCE [LARGE SCALE GENOMIC DNA]</scope>
    <source>
        <strain evidence="1 2">L7-75</strain>
    </source>
</reference>
<comment type="caution">
    <text evidence="1">The sequence shown here is derived from an EMBL/GenBank/DDBJ whole genome shotgun (WGS) entry which is preliminary data.</text>
</comment>
<proteinExistence type="predicted"/>
<dbReference type="Pfam" id="PF15580">
    <property type="entry name" value="Imm53"/>
    <property type="match status" value="1"/>
</dbReference>
<gene>
    <name evidence="1" type="ORF">HII30_00850</name>
</gene>
<protein>
    <submittedName>
        <fullName evidence="1">Rhodanese-related sulfurtransferase</fullName>
    </submittedName>
</protein>
<organism evidence="1 2">
    <name type="scientific">Paenibacillus lemnae</name>
    <dbReference type="NCBI Taxonomy" id="1330551"/>
    <lineage>
        <taxon>Bacteria</taxon>
        <taxon>Bacillati</taxon>
        <taxon>Bacillota</taxon>
        <taxon>Bacilli</taxon>
        <taxon>Bacillales</taxon>
        <taxon>Paenibacillaceae</taxon>
        <taxon>Paenibacillus</taxon>
    </lineage>
</organism>
<keyword evidence="1" id="KW-0808">Transferase</keyword>
<dbReference type="InterPro" id="IPR028228">
    <property type="entry name" value="Imm53"/>
</dbReference>
<evidence type="ECO:0000313" key="1">
    <source>
        <dbReference type="EMBL" id="NMO94333.1"/>
    </source>
</evidence>
<name>A0A848M3A7_PAELE</name>
<dbReference type="Proteomes" id="UP000565468">
    <property type="component" value="Unassembled WGS sequence"/>
</dbReference>
<dbReference type="GO" id="GO:0016740">
    <property type="term" value="F:transferase activity"/>
    <property type="evidence" value="ECO:0007669"/>
    <property type="project" value="UniProtKB-KW"/>
</dbReference>
<evidence type="ECO:0000313" key="2">
    <source>
        <dbReference type="Proteomes" id="UP000565468"/>
    </source>
</evidence>
<sequence>MDVMKWIEDWFSENCDGNWEHSQGIKISTLDNPGWSVSINLEGTSLESETFTPVIIERSETDWVQCNIQEMTFKGYGGIHNLNELLIIFRQWTESLEIS</sequence>
<keyword evidence="2" id="KW-1185">Reference proteome</keyword>